<gene>
    <name evidence="1" type="ORF">CUJ89_24030</name>
</gene>
<evidence type="ECO:0000313" key="1">
    <source>
        <dbReference type="EMBL" id="AXF23486.1"/>
    </source>
</evidence>
<organism evidence="1 2">
    <name type="scientific">Burkholderia pyrrocinia</name>
    <name type="common">Pseudomonas pyrrocinia</name>
    <dbReference type="NCBI Taxonomy" id="60550"/>
    <lineage>
        <taxon>Bacteria</taxon>
        <taxon>Pseudomonadati</taxon>
        <taxon>Pseudomonadota</taxon>
        <taxon>Betaproteobacteria</taxon>
        <taxon>Burkholderiales</taxon>
        <taxon>Burkholderiaceae</taxon>
        <taxon>Burkholderia</taxon>
        <taxon>Burkholderia cepacia complex</taxon>
    </lineage>
</organism>
<evidence type="ECO:0000313" key="2">
    <source>
        <dbReference type="Proteomes" id="UP000253104"/>
    </source>
</evidence>
<dbReference type="Pfam" id="PF06528">
    <property type="entry name" value="Phage_P2_GpE"/>
    <property type="match status" value="1"/>
</dbReference>
<accession>A0A2Z5N2Z1</accession>
<sequence>MADVALVFNWTPVVMDAMSVSELMDWRERARVRYERNE</sequence>
<dbReference type="InterPro" id="IPR009493">
    <property type="entry name" value="P2_GpE"/>
</dbReference>
<reference evidence="1 2" key="1">
    <citation type="journal article" date="2018" name="ISME J.">
        <title>Involvement of Burkholderiaceae and sulfurous volatiles in disease-suppressive soils.</title>
        <authorList>
            <person name="Carrion V.J."/>
            <person name="Cordovez V."/>
            <person name="Tyc O."/>
            <person name="Etalo D.W."/>
            <person name="de Bruijn I."/>
            <person name="de Jager V.C."/>
            <person name="Medema M.H."/>
            <person name="Eberl L."/>
            <person name="Raaijmakers J.M."/>
        </authorList>
    </citation>
    <scope>NUCLEOTIDE SEQUENCE [LARGE SCALE GENOMIC DNA]</scope>
    <source>
        <strain evidence="2">mHSR5</strain>
    </source>
</reference>
<dbReference type="RefSeq" id="WP_114179894.1">
    <property type="nucleotide sequence ID" value="NZ_CP024903.1"/>
</dbReference>
<dbReference type="EMBL" id="CP024903">
    <property type="protein sequence ID" value="AXF23486.1"/>
    <property type="molecule type" value="Genomic_DNA"/>
</dbReference>
<protein>
    <submittedName>
        <fullName evidence="1">GpE family phage tail protein</fullName>
    </submittedName>
</protein>
<name>A0A2Z5N2Z1_BURPY</name>
<dbReference type="OrthoDB" id="8566531at2"/>
<dbReference type="AlphaFoldDB" id="A0A2Z5N2Z1"/>
<dbReference type="Proteomes" id="UP000253104">
    <property type="component" value="Chromosome mHSR5_B"/>
</dbReference>
<proteinExistence type="predicted"/>